<accession>A0A0G4NIE3</accession>
<sequence>MEIYTAGSPAFPRRQATQPPSLSTPFCNATLAFCITAVWGDWYTLGGKEGSVKTAVPALFLIKTKTKQATDNQPASLASKPRRSTQEKRQQQRPAKLRGTHRQAPGRVQPPPSSSG</sequence>
<gene>
    <name evidence="2" type="ORF">BN1723_006941</name>
</gene>
<evidence type="ECO:0000256" key="1">
    <source>
        <dbReference type="SAM" id="MobiDB-lite"/>
    </source>
</evidence>
<evidence type="ECO:0000313" key="3">
    <source>
        <dbReference type="Proteomes" id="UP000045706"/>
    </source>
</evidence>
<name>A0A0G4NIE3_VERLO</name>
<feature type="compositionally biased region" description="Polar residues" evidence="1">
    <location>
        <begin position="67"/>
        <end position="76"/>
    </location>
</feature>
<feature type="region of interest" description="Disordered" evidence="1">
    <location>
        <begin position="65"/>
        <end position="116"/>
    </location>
</feature>
<dbReference type="Proteomes" id="UP000045706">
    <property type="component" value="Unassembled WGS sequence"/>
</dbReference>
<dbReference type="AlphaFoldDB" id="A0A0G4NIE3"/>
<protein>
    <submittedName>
        <fullName evidence="2">Uncharacterized protein</fullName>
    </submittedName>
</protein>
<dbReference type="EMBL" id="CVQI01035384">
    <property type="protein sequence ID" value="CRK46210.1"/>
    <property type="molecule type" value="Genomic_DNA"/>
</dbReference>
<organism evidence="2 3">
    <name type="scientific">Verticillium longisporum</name>
    <name type="common">Verticillium dahliae var. longisporum</name>
    <dbReference type="NCBI Taxonomy" id="100787"/>
    <lineage>
        <taxon>Eukaryota</taxon>
        <taxon>Fungi</taxon>
        <taxon>Dikarya</taxon>
        <taxon>Ascomycota</taxon>
        <taxon>Pezizomycotina</taxon>
        <taxon>Sordariomycetes</taxon>
        <taxon>Hypocreomycetidae</taxon>
        <taxon>Glomerellales</taxon>
        <taxon>Plectosphaerellaceae</taxon>
        <taxon>Verticillium</taxon>
    </lineage>
</organism>
<reference evidence="3" key="1">
    <citation type="submission" date="2015-05" db="EMBL/GenBank/DDBJ databases">
        <authorList>
            <person name="Fogelqvist Johan"/>
        </authorList>
    </citation>
    <scope>NUCLEOTIDE SEQUENCE [LARGE SCALE GENOMIC DNA]</scope>
</reference>
<evidence type="ECO:0000313" key="2">
    <source>
        <dbReference type="EMBL" id="CRK46210.1"/>
    </source>
</evidence>
<proteinExistence type="predicted"/>
<feature type="region of interest" description="Disordered" evidence="1">
    <location>
        <begin position="1"/>
        <end position="22"/>
    </location>
</feature>